<keyword evidence="2" id="KW-1185">Reference proteome</keyword>
<dbReference type="GO" id="GO:0016787">
    <property type="term" value="F:hydrolase activity"/>
    <property type="evidence" value="ECO:0007669"/>
    <property type="project" value="UniProtKB-KW"/>
</dbReference>
<gene>
    <name evidence="1" type="ORF">GGR32_001861</name>
</gene>
<dbReference type="RefSeq" id="WP_183477906.1">
    <property type="nucleotide sequence ID" value="NZ_JACIFO010000007.1"/>
</dbReference>
<dbReference type="PANTHER" id="PTHR47623">
    <property type="entry name" value="OS09G0287300 PROTEIN"/>
    <property type="match status" value="1"/>
</dbReference>
<reference evidence="1 2" key="1">
    <citation type="submission" date="2020-08" db="EMBL/GenBank/DDBJ databases">
        <title>Genomic Encyclopedia of Type Strains, Phase IV (KMG-IV): sequencing the most valuable type-strain genomes for metagenomic binning, comparative biology and taxonomic classification.</title>
        <authorList>
            <person name="Goeker M."/>
        </authorList>
    </citation>
    <scope>NUCLEOTIDE SEQUENCE [LARGE SCALE GENOMIC DNA]</scope>
    <source>
        <strain evidence="1 2">DSM 29568</strain>
    </source>
</reference>
<organism evidence="1 2">
    <name type="scientific">Mesonia hippocampi</name>
    <dbReference type="NCBI Taxonomy" id="1628250"/>
    <lineage>
        <taxon>Bacteria</taxon>
        <taxon>Pseudomonadati</taxon>
        <taxon>Bacteroidota</taxon>
        <taxon>Flavobacteriia</taxon>
        <taxon>Flavobacteriales</taxon>
        <taxon>Flavobacteriaceae</taxon>
        <taxon>Mesonia</taxon>
    </lineage>
</organism>
<dbReference type="Proteomes" id="UP000553034">
    <property type="component" value="Unassembled WGS sequence"/>
</dbReference>
<dbReference type="EC" id="3.1.3.-" evidence="1"/>
<keyword evidence="1" id="KW-0378">Hydrolase</keyword>
<evidence type="ECO:0000313" key="1">
    <source>
        <dbReference type="EMBL" id="MBB4119559.1"/>
    </source>
</evidence>
<sequence length="164" mass="18419">MKRLILVRHGKSSWADPALKDIDRPLKKRGFTDAELIIKAFNAEKISEEAYQVYTSPAKRALTTAKLFSDTLARTPKDFNVLSNLYTFNTQELLHVIYTLEEKSNACMLFGHNPAITEVANLLGNKEIANIPTTGLIVIEADVKSWASFAEGKTTLKLFPKMFK</sequence>
<name>A0A840EME6_9FLAO</name>
<dbReference type="InterPro" id="IPR029033">
    <property type="entry name" value="His_PPase_superfam"/>
</dbReference>
<dbReference type="SMART" id="SM00855">
    <property type="entry name" value="PGAM"/>
    <property type="match status" value="1"/>
</dbReference>
<dbReference type="AlphaFoldDB" id="A0A840EME6"/>
<dbReference type="PANTHER" id="PTHR47623:SF1">
    <property type="entry name" value="OS09G0287300 PROTEIN"/>
    <property type="match status" value="1"/>
</dbReference>
<proteinExistence type="predicted"/>
<comment type="caution">
    <text evidence="1">The sequence shown here is derived from an EMBL/GenBank/DDBJ whole genome shotgun (WGS) entry which is preliminary data.</text>
</comment>
<accession>A0A840EME6</accession>
<dbReference type="EMBL" id="JACIFO010000007">
    <property type="protein sequence ID" value="MBB4119559.1"/>
    <property type="molecule type" value="Genomic_DNA"/>
</dbReference>
<dbReference type="Gene3D" id="3.40.50.1240">
    <property type="entry name" value="Phosphoglycerate mutase-like"/>
    <property type="match status" value="1"/>
</dbReference>
<protein>
    <submittedName>
        <fullName evidence="1">Phosphohistidine phosphatase</fullName>
        <ecNumber evidence="1">3.1.3.-</ecNumber>
    </submittedName>
</protein>
<dbReference type="CDD" id="cd07067">
    <property type="entry name" value="HP_PGM_like"/>
    <property type="match status" value="1"/>
</dbReference>
<dbReference type="InterPro" id="IPR013078">
    <property type="entry name" value="His_Pase_superF_clade-1"/>
</dbReference>
<evidence type="ECO:0000313" key="2">
    <source>
        <dbReference type="Proteomes" id="UP000553034"/>
    </source>
</evidence>
<dbReference type="Pfam" id="PF00300">
    <property type="entry name" value="His_Phos_1"/>
    <property type="match status" value="1"/>
</dbReference>
<dbReference type="SUPFAM" id="SSF53254">
    <property type="entry name" value="Phosphoglycerate mutase-like"/>
    <property type="match status" value="1"/>
</dbReference>